<organism evidence="5 6">
    <name type="scientific">Enterocloster lavalensis</name>
    <dbReference type="NCBI Taxonomy" id="460384"/>
    <lineage>
        <taxon>Bacteria</taxon>
        <taxon>Bacillati</taxon>
        <taxon>Bacillota</taxon>
        <taxon>Clostridia</taxon>
        <taxon>Lachnospirales</taxon>
        <taxon>Lachnospiraceae</taxon>
        <taxon>Enterocloster</taxon>
    </lineage>
</organism>
<dbReference type="Gene3D" id="3.30.70.20">
    <property type="match status" value="1"/>
</dbReference>
<dbReference type="PANTHER" id="PTHR43122">
    <property type="entry name" value="FERREDOXIN SUBUNIT OF PYRUVATE:FLAVODOXIN OXIDOREDUCTASE-RELATED"/>
    <property type="match status" value="1"/>
</dbReference>
<keyword evidence="6" id="KW-1185">Reference proteome</keyword>
<feature type="domain" description="4Fe-4S ferredoxin-type" evidence="4">
    <location>
        <begin position="178"/>
        <end position="207"/>
    </location>
</feature>
<dbReference type="NCBIfam" id="NF038196">
    <property type="entry name" value="ferrodoxin_EFR1"/>
    <property type="match status" value="1"/>
</dbReference>
<dbReference type="InterPro" id="IPR047964">
    <property type="entry name" value="EFR1-like"/>
</dbReference>
<protein>
    <submittedName>
        <fullName evidence="5">4Fe-4S dicluster domain-containing protein</fullName>
    </submittedName>
</protein>
<dbReference type="PROSITE" id="PS00198">
    <property type="entry name" value="4FE4S_FER_1"/>
    <property type="match status" value="1"/>
</dbReference>
<reference evidence="6" key="1">
    <citation type="submission" date="2016-10" db="EMBL/GenBank/DDBJ databases">
        <authorList>
            <person name="Varghese N."/>
            <person name="Submissions S."/>
        </authorList>
    </citation>
    <scope>NUCLEOTIDE SEQUENCE [LARGE SCALE GENOMIC DNA]</scope>
    <source>
        <strain evidence="6">NLAE-zl-G277</strain>
    </source>
</reference>
<dbReference type="SUPFAM" id="SSF52218">
    <property type="entry name" value="Flavoproteins"/>
    <property type="match status" value="1"/>
</dbReference>
<dbReference type="AlphaFoldDB" id="A0A1I0AYQ3"/>
<dbReference type="GeneID" id="93278617"/>
<dbReference type="SUPFAM" id="SSF54862">
    <property type="entry name" value="4Fe-4S ferredoxins"/>
    <property type="match status" value="1"/>
</dbReference>
<dbReference type="Pfam" id="PF13187">
    <property type="entry name" value="Fer4_9"/>
    <property type="match status" value="1"/>
</dbReference>
<keyword evidence="3" id="KW-0411">Iron-sulfur</keyword>
<dbReference type="GO" id="GO:0051536">
    <property type="term" value="F:iron-sulfur cluster binding"/>
    <property type="evidence" value="ECO:0007669"/>
    <property type="project" value="UniProtKB-KW"/>
</dbReference>
<accession>A0A1I0AYQ3</accession>
<evidence type="ECO:0000256" key="1">
    <source>
        <dbReference type="ARBA" id="ARBA00022723"/>
    </source>
</evidence>
<dbReference type="InterPro" id="IPR017900">
    <property type="entry name" value="4Fe4S_Fe_S_CS"/>
</dbReference>
<dbReference type="PANTHER" id="PTHR43122:SF1">
    <property type="entry name" value="IRON-SULFUR-BINDING PROTEIN"/>
    <property type="match status" value="1"/>
</dbReference>
<dbReference type="PROSITE" id="PS51379">
    <property type="entry name" value="4FE4S_FER_2"/>
    <property type="match status" value="2"/>
</dbReference>
<evidence type="ECO:0000259" key="4">
    <source>
        <dbReference type="PROSITE" id="PS51379"/>
    </source>
</evidence>
<sequence length="253" mass="28000">MKIYYLSATGNSLAAARSLARELDEDVTLVSFRSIRLLPEIETEDTAVGFIFPVYFADVPREFLACIRKMKFRQKTYLFAIATCNGVPGTTLRTLSGALEQKGAHLSAAFSLDMPGNALITPQATSDKRLNEFPGRLSQIARMIAHREQTSFPGIPVREALRSAAVRAIGPRFVVNPRKFHTVETACVGCGLCARVCPASNIIISNNRPRWDSNCIHCLACFHWCPKQAIHIGGLLSDRPRYHHPEVSLSDLC</sequence>
<dbReference type="Proteomes" id="UP000198508">
    <property type="component" value="Unassembled WGS sequence"/>
</dbReference>
<dbReference type="InterPro" id="IPR017896">
    <property type="entry name" value="4Fe4S_Fe-S-bd"/>
</dbReference>
<dbReference type="GO" id="GO:0046872">
    <property type="term" value="F:metal ion binding"/>
    <property type="evidence" value="ECO:0007669"/>
    <property type="project" value="UniProtKB-KW"/>
</dbReference>
<evidence type="ECO:0000313" key="6">
    <source>
        <dbReference type="Proteomes" id="UP000198508"/>
    </source>
</evidence>
<proteinExistence type="predicted"/>
<feature type="domain" description="4Fe-4S ferredoxin-type" evidence="4">
    <location>
        <begin position="208"/>
        <end position="235"/>
    </location>
</feature>
<evidence type="ECO:0000256" key="3">
    <source>
        <dbReference type="ARBA" id="ARBA00023014"/>
    </source>
</evidence>
<dbReference type="STRING" id="460384.SAMN05216313_101237"/>
<dbReference type="Gene3D" id="3.40.50.360">
    <property type="match status" value="1"/>
</dbReference>
<dbReference type="EMBL" id="FOIM01000001">
    <property type="protein sequence ID" value="SES98772.1"/>
    <property type="molecule type" value="Genomic_DNA"/>
</dbReference>
<name>A0A1I0AYQ3_9FIRM</name>
<dbReference type="RefSeq" id="WP_092360490.1">
    <property type="nucleotide sequence ID" value="NZ_FOIM01000001.1"/>
</dbReference>
<evidence type="ECO:0000256" key="2">
    <source>
        <dbReference type="ARBA" id="ARBA00023004"/>
    </source>
</evidence>
<keyword evidence="2" id="KW-0408">Iron</keyword>
<dbReference type="InterPro" id="IPR029039">
    <property type="entry name" value="Flavoprotein-like_sf"/>
</dbReference>
<keyword evidence="1" id="KW-0479">Metal-binding</keyword>
<evidence type="ECO:0000313" key="5">
    <source>
        <dbReference type="EMBL" id="SES98772.1"/>
    </source>
</evidence>
<gene>
    <name evidence="5" type="ORF">SAMN05216313_101237</name>
</gene>